<organism evidence="1 2">
    <name type="scientific">Propylenella binzhouense</name>
    <dbReference type="NCBI Taxonomy" id="2555902"/>
    <lineage>
        <taxon>Bacteria</taxon>
        <taxon>Pseudomonadati</taxon>
        <taxon>Pseudomonadota</taxon>
        <taxon>Alphaproteobacteria</taxon>
        <taxon>Hyphomicrobiales</taxon>
        <taxon>Propylenellaceae</taxon>
        <taxon>Propylenella</taxon>
    </lineage>
</organism>
<dbReference type="RefSeq" id="WP_161142398.1">
    <property type="nucleotide sequence ID" value="NZ_SPKJ01000118.1"/>
</dbReference>
<reference evidence="1" key="1">
    <citation type="submission" date="2019-03" db="EMBL/GenBank/DDBJ databases">
        <title>Afifella sp. nov., isolated from activated sludge.</title>
        <authorList>
            <person name="Li Q."/>
            <person name="Liu Y."/>
        </authorList>
    </citation>
    <scope>NUCLEOTIDE SEQUENCE</scope>
    <source>
        <strain evidence="1">L72</strain>
    </source>
</reference>
<sequence length="79" mass="9331">MDESRRHVVEDYPAEKLPEELRGDIDPSHRTRVIVEDVGRDRERGLDKYRRLFGRASHMNTSVEEAVARIRALRDEWDA</sequence>
<dbReference type="EMBL" id="SPKJ01000118">
    <property type="protein sequence ID" value="MYZ50067.1"/>
    <property type="molecule type" value="Genomic_DNA"/>
</dbReference>
<dbReference type="OrthoDB" id="7875908at2"/>
<dbReference type="Proteomes" id="UP000773614">
    <property type="component" value="Unassembled WGS sequence"/>
</dbReference>
<gene>
    <name evidence="1" type="ORF">E4O86_20380</name>
</gene>
<accession>A0A964TA08</accession>
<dbReference type="AlphaFoldDB" id="A0A964TA08"/>
<keyword evidence="2" id="KW-1185">Reference proteome</keyword>
<evidence type="ECO:0000313" key="2">
    <source>
        <dbReference type="Proteomes" id="UP000773614"/>
    </source>
</evidence>
<evidence type="ECO:0000313" key="1">
    <source>
        <dbReference type="EMBL" id="MYZ50067.1"/>
    </source>
</evidence>
<name>A0A964TA08_9HYPH</name>
<proteinExistence type="predicted"/>
<comment type="caution">
    <text evidence="1">The sequence shown here is derived from an EMBL/GenBank/DDBJ whole genome shotgun (WGS) entry which is preliminary data.</text>
</comment>
<protein>
    <submittedName>
        <fullName evidence="1">Uncharacterized protein</fullName>
    </submittedName>
</protein>